<comment type="caution">
    <text evidence="1">The sequence shown here is derived from an EMBL/GenBank/DDBJ whole genome shotgun (WGS) entry which is preliminary data.</text>
</comment>
<dbReference type="EMBL" id="PDJH01000001">
    <property type="protein sequence ID" value="PFG36984.1"/>
    <property type="molecule type" value="Genomic_DNA"/>
</dbReference>
<dbReference type="Gene3D" id="3.40.960.10">
    <property type="entry name" value="VSR Endonuclease"/>
    <property type="match status" value="1"/>
</dbReference>
<accession>A0A2A9EDJ3</accession>
<dbReference type="SUPFAM" id="SSF52980">
    <property type="entry name" value="Restriction endonuclease-like"/>
    <property type="match status" value="1"/>
</dbReference>
<dbReference type="InterPro" id="IPR011335">
    <property type="entry name" value="Restrct_endonuc-II-like"/>
</dbReference>
<dbReference type="AlphaFoldDB" id="A0A2A9EDJ3"/>
<sequence length="309" mass="33917">MTSGSYAVPTVLFSRDHLPSDVAARRRTGEWVRIRRGASIAAHPAGTDAHERRDRELRAALVALSATLGPHACFSHTTAALLWDLPTWGTSSRIHVTSRSRSSVRRGAPVARHVALVPDDERTEIRGLPATTLARTVADCAMTSSPAEGLVIADAALRSGADPAEVAALLTRRSGRRGVRLAREILACADVGAESPGESLTRLILLAAGFPRPTTQLEVRTHLGTFRADMGWEEWRLLIEYDGRSKYAGAELETFMREKRRADALVEAGWRLLRVTKEDLRDPDVLVTRVRRMVRGPIPHTSRPALRLP</sequence>
<name>A0A2A9EDJ3_9MICO</name>
<dbReference type="Proteomes" id="UP000221394">
    <property type="component" value="Unassembled WGS sequence"/>
</dbReference>
<gene>
    <name evidence="1" type="ORF">ATL41_1728</name>
</gene>
<keyword evidence="2" id="KW-1185">Reference proteome</keyword>
<organism evidence="1 2">
    <name type="scientific">Flavimobilis soli</name>
    <dbReference type="NCBI Taxonomy" id="442709"/>
    <lineage>
        <taxon>Bacteria</taxon>
        <taxon>Bacillati</taxon>
        <taxon>Actinomycetota</taxon>
        <taxon>Actinomycetes</taxon>
        <taxon>Micrococcales</taxon>
        <taxon>Jonesiaceae</taxon>
        <taxon>Flavimobilis</taxon>
    </lineage>
</organism>
<protein>
    <submittedName>
        <fullName evidence="1">Transcriptional regulator, AbiEi antitoxin, Type IV TA system</fullName>
    </submittedName>
</protein>
<evidence type="ECO:0000313" key="1">
    <source>
        <dbReference type="EMBL" id="PFG36984.1"/>
    </source>
</evidence>
<reference evidence="1 2" key="1">
    <citation type="submission" date="2017-10" db="EMBL/GenBank/DDBJ databases">
        <title>Sequencing the genomes of 1000 actinobacteria strains.</title>
        <authorList>
            <person name="Klenk H.-P."/>
        </authorList>
    </citation>
    <scope>NUCLEOTIDE SEQUENCE [LARGE SCALE GENOMIC DNA]</scope>
    <source>
        <strain evidence="1 2">DSM 21574</strain>
    </source>
</reference>
<evidence type="ECO:0000313" key="2">
    <source>
        <dbReference type="Proteomes" id="UP000221394"/>
    </source>
</evidence>
<proteinExistence type="predicted"/>